<evidence type="ECO:0000259" key="1">
    <source>
        <dbReference type="PROSITE" id="PS50144"/>
    </source>
</evidence>
<comment type="caution">
    <text evidence="2">The sequence shown here is derived from an EMBL/GenBank/DDBJ whole genome shotgun (WGS) entry which is preliminary data.</text>
</comment>
<name>A0A814FU81_ADIRI</name>
<dbReference type="InterPro" id="IPR008974">
    <property type="entry name" value="TRAF-like"/>
</dbReference>
<dbReference type="OrthoDB" id="5574452at2759"/>
<gene>
    <name evidence="2" type="ORF">EDS130_LOCUS14127</name>
</gene>
<dbReference type="SUPFAM" id="SSF49599">
    <property type="entry name" value="TRAF domain-like"/>
    <property type="match status" value="2"/>
</dbReference>
<dbReference type="Pfam" id="PF21355">
    <property type="entry name" value="TRAF-mep_MATH"/>
    <property type="match status" value="1"/>
</dbReference>
<dbReference type="InterPro" id="IPR049342">
    <property type="entry name" value="TRAF1-6_MATH_dom"/>
</dbReference>
<dbReference type="PANTHER" id="PTHR10131:SF94">
    <property type="entry name" value="TNF RECEPTOR-ASSOCIATED FACTOR 4"/>
    <property type="match status" value="1"/>
</dbReference>
<dbReference type="PANTHER" id="PTHR10131">
    <property type="entry name" value="TNF RECEPTOR ASSOCIATED FACTOR"/>
    <property type="match status" value="1"/>
</dbReference>
<feature type="domain" description="MATH" evidence="1">
    <location>
        <begin position="367"/>
        <end position="508"/>
    </location>
</feature>
<evidence type="ECO:0000313" key="2">
    <source>
        <dbReference type="EMBL" id="CAF0985912.1"/>
    </source>
</evidence>
<accession>A0A814FU81</accession>
<dbReference type="InterPro" id="IPR002083">
    <property type="entry name" value="MATH/TRAF_dom"/>
</dbReference>
<dbReference type="GO" id="GO:0043122">
    <property type="term" value="P:regulation of canonical NF-kappaB signal transduction"/>
    <property type="evidence" value="ECO:0007669"/>
    <property type="project" value="TreeGrafter"/>
</dbReference>
<protein>
    <recommendedName>
        <fullName evidence="1">MATH domain-containing protein</fullName>
    </recommendedName>
</protein>
<dbReference type="PROSITE" id="PS50144">
    <property type="entry name" value="MATH"/>
    <property type="match status" value="1"/>
</dbReference>
<dbReference type="Proteomes" id="UP000663852">
    <property type="component" value="Unassembled WGS sequence"/>
</dbReference>
<evidence type="ECO:0000313" key="3">
    <source>
        <dbReference type="Proteomes" id="UP000663852"/>
    </source>
</evidence>
<organism evidence="2 3">
    <name type="scientific">Adineta ricciae</name>
    <name type="common">Rotifer</name>
    <dbReference type="NCBI Taxonomy" id="249248"/>
    <lineage>
        <taxon>Eukaryota</taxon>
        <taxon>Metazoa</taxon>
        <taxon>Spiralia</taxon>
        <taxon>Gnathifera</taxon>
        <taxon>Rotifera</taxon>
        <taxon>Eurotatoria</taxon>
        <taxon>Bdelloidea</taxon>
        <taxon>Adinetida</taxon>
        <taxon>Adinetidae</taxon>
        <taxon>Adineta</taxon>
    </lineage>
</organism>
<proteinExistence type="predicted"/>
<dbReference type="EMBL" id="CAJNOJ010000057">
    <property type="protein sequence ID" value="CAF0985912.1"/>
    <property type="molecule type" value="Genomic_DNA"/>
</dbReference>
<sequence>MFSIFTTNCKCSVRYKVALILTTNIVIYVQTLSINVDYEKNHVLAYSRGKVTNFKIALEPEFSALKIAWDTQDKIVTFLYTNTKNMAICELFWNETLLEKLLCIQCHFTLFPPMQFMCCGARICENCSKKLNQSTQCPFCSESGICDVKPDKGHERELRRMEISCPRCNENFSGRFPELIIHLDKHRDLPCPNCAEKFVFPQELDSHQYNTCEHRVVECPLSFLGCDKKVPHKYIDKHHLNNWHQRYLLNFVHAILSPSSLNKILSTDSKNTEQTFEQTLREYLEKINPLIEDADQSMRNCSQLSSKRQDIETKINGIRTQSVAIKESSENNVKLMESIYQIIANMTEILNKMKSQPIGGPRLLDIDGTYIWKVKLSDLTSSQQTLQSEVFLTSKSGYKLVLQCEIYENKSTSTSYISVAVAILRGDYDAILSWPMLYPITLTIVDLSGKRSDISYPIHMDPYMLPLQRPMNDSNPPCKVEQFYPLEKITKNNSYYVQNNAMFIRAHLDFVGGSLDSISNGEQQKLPNYDSARNKIAS</sequence>
<dbReference type="Gene3D" id="2.60.210.10">
    <property type="entry name" value="Apoptosis, Tumor Necrosis Factor Receptor Associated Protein 2, Chain A"/>
    <property type="match status" value="1"/>
</dbReference>
<reference evidence="2" key="1">
    <citation type="submission" date="2021-02" db="EMBL/GenBank/DDBJ databases">
        <authorList>
            <person name="Nowell W R."/>
        </authorList>
    </citation>
    <scope>NUCLEOTIDE SEQUENCE</scope>
</reference>
<dbReference type="AlphaFoldDB" id="A0A814FU81"/>